<feature type="region of interest" description="Disordered" evidence="6">
    <location>
        <begin position="1"/>
        <end position="26"/>
    </location>
</feature>
<evidence type="ECO:0000313" key="7">
    <source>
        <dbReference type="EMBL" id="PRI11609.1"/>
    </source>
</evidence>
<feature type="binding site" evidence="4">
    <location>
        <begin position="25"/>
        <end position="29"/>
    </location>
    <ligand>
        <name>ATP</name>
        <dbReference type="ChEBI" id="CHEBI:30616"/>
    </ligand>
</feature>
<evidence type="ECO:0000256" key="2">
    <source>
        <dbReference type="ARBA" id="ARBA00022741"/>
    </source>
</evidence>
<dbReference type="Gene3D" id="3.40.50.10420">
    <property type="entry name" value="NagB/RpiA/CoA transferase-like"/>
    <property type="match status" value="1"/>
</dbReference>
<dbReference type="SUPFAM" id="SSF100950">
    <property type="entry name" value="NagB/RpiA/CoA transferase-like"/>
    <property type="match status" value="1"/>
</dbReference>
<dbReference type="GO" id="GO:0046872">
    <property type="term" value="F:metal ion binding"/>
    <property type="evidence" value="ECO:0007669"/>
    <property type="project" value="UniProtKB-KW"/>
</dbReference>
<feature type="binding site" evidence="4">
    <location>
        <position position="76"/>
    </location>
    <ligand>
        <name>substrate</name>
    </ligand>
</feature>
<dbReference type="Proteomes" id="UP000238650">
    <property type="component" value="Unassembled WGS sequence"/>
</dbReference>
<evidence type="ECO:0000313" key="8">
    <source>
        <dbReference type="Proteomes" id="UP000238650"/>
    </source>
</evidence>
<proteinExistence type="inferred from homology"/>
<evidence type="ECO:0000256" key="5">
    <source>
        <dbReference type="RuleBase" id="RU361279"/>
    </source>
</evidence>
<comment type="catalytic activity">
    <reaction evidence="5">
        <text>(6S)-5-formyl-5,6,7,8-tetrahydrofolate + ATP = (6R)-5,10-methenyltetrahydrofolate + ADP + phosphate</text>
        <dbReference type="Rhea" id="RHEA:10488"/>
        <dbReference type="ChEBI" id="CHEBI:30616"/>
        <dbReference type="ChEBI" id="CHEBI:43474"/>
        <dbReference type="ChEBI" id="CHEBI:57455"/>
        <dbReference type="ChEBI" id="CHEBI:57457"/>
        <dbReference type="ChEBI" id="CHEBI:456216"/>
        <dbReference type="EC" id="6.3.3.2"/>
    </reaction>
</comment>
<evidence type="ECO:0000256" key="4">
    <source>
        <dbReference type="PIRSR" id="PIRSR006806-1"/>
    </source>
</evidence>
<keyword evidence="8" id="KW-1185">Reference proteome</keyword>
<organism evidence="7 8">
    <name type="scientific">Leucobacter massiliensis</name>
    <dbReference type="NCBI Taxonomy" id="1686285"/>
    <lineage>
        <taxon>Bacteria</taxon>
        <taxon>Bacillati</taxon>
        <taxon>Actinomycetota</taxon>
        <taxon>Actinomycetes</taxon>
        <taxon>Micrococcales</taxon>
        <taxon>Microbacteriaceae</taxon>
        <taxon>Leucobacter</taxon>
    </lineage>
</organism>
<dbReference type="GO" id="GO:0005524">
    <property type="term" value="F:ATP binding"/>
    <property type="evidence" value="ECO:0007669"/>
    <property type="project" value="UniProtKB-KW"/>
</dbReference>
<keyword evidence="7" id="KW-0436">Ligase</keyword>
<dbReference type="Pfam" id="PF01812">
    <property type="entry name" value="5-FTHF_cyc-lig"/>
    <property type="match status" value="1"/>
</dbReference>
<dbReference type="PANTHER" id="PTHR23407:SF1">
    <property type="entry name" value="5-FORMYLTETRAHYDROFOLATE CYCLO-LIGASE"/>
    <property type="match status" value="1"/>
</dbReference>
<dbReference type="InterPro" id="IPR002698">
    <property type="entry name" value="FTHF_cligase"/>
</dbReference>
<dbReference type="GO" id="GO:0009396">
    <property type="term" value="P:folic acid-containing compound biosynthetic process"/>
    <property type="evidence" value="ECO:0007669"/>
    <property type="project" value="TreeGrafter"/>
</dbReference>
<dbReference type="AlphaFoldDB" id="A0A2S9QPT7"/>
<feature type="compositionally biased region" description="Basic and acidic residues" evidence="6">
    <location>
        <begin position="15"/>
        <end position="26"/>
    </location>
</feature>
<protein>
    <recommendedName>
        <fullName evidence="5">5-formyltetrahydrofolate cyclo-ligase</fullName>
        <ecNumber evidence="5">6.3.3.2</ecNumber>
    </recommendedName>
</protein>
<dbReference type="OrthoDB" id="3242798at2"/>
<keyword evidence="5" id="KW-0460">Magnesium</keyword>
<dbReference type="PANTHER" id="PTHR23407">
    <property type="entry name" value="ATPASE INHIBITOR/5-FORMYLTETRAHYDROFOLATE CYCLO-LIGASE"/>
    <property type="match status" value="1"/>
</dbReference>
<keyword evidence="2 4" id="KW-0547">Nucleotide-binding</keyword>
<keyword evidence="5" id="KW-0479">Metal-binding</keyword>
<comment type="similarity">
    <text evidence="1 5">Belongs to the 5-formyltetrahydrofolate cyclo-ligase family.</text>
</comment>
<dbReference type="InterPro" id="IPR024185">
    <property type="entry name" value="FTHF_cligase-like_sf"/>
</dbReference>
<sequence length="213" mass="22942">MSEALCASGGSGGSREPRGGSEDEKRRVRALVRARRRAMSEDARSAAGALLAQRLGELVAETGARSVTCYASLPDEPATWGFLQWAEREALEVLLPVIREERGMDWIRASGELRPGPLGILEPVGVPATSEELARVELMLVPACAVDERGTRLGWGGGYFDRFLASREQRPPVFALVFDADVVPGRPGLPRDPHDAPVDGAVTPERILRFGSG</sequence>
<dbReference type="EMBL" id="MWZD01000015">
    <property type="protein sequence ID" value="PRI11609.1"/>
    <property type="molecule type" value="Genomic_DNA"/>
</dbReference>
<dbReference type="InterPro" id="IPR037171">
    <property type="entry name" value="NagB/RpiA_transferase-like"/>
</dbReference>
<accession>A0A2S9QPT7</accession>
<dbReference type="RefSeq" id="WP_105804880.1">
    <property type="nucleotide sequence ID" value="NZ_MWZD01000015.1"/>
</dbReference>
<evidence type="ECO:0000256" key="6">
    <source>
        <dbReference type="SAM" id="MobiDB-lite"/>
    </source>
</evidence>
<dbReference type="NCBIfam" id="TIGR02727">
    <property type="entry name" value="MTHFS_bact"/>
    <property type="match status" value="1"/>
</dbReference>
<comment type="caution">
    <text evidence="7">The sequence shown here is derived from an EMBL/GenBank/DDBJ whole genome shotgun (WGS) entry which is preliminary data.</text>
</comment>
<dbReference type="EC" id="6.3.3.2" evidence="5"/>
<evidence type="ECO:0000256" key="3">
    <source>
        <dbReference type="ARBA" id="ARBA00022840"/>
    </source>
</evidence>
<name>A0A2S9QPT7_9MICO</name>
<dbReference type="GO" id="GO:0035999">
    <property type="term" value="P:tetrahydrofolate interconversion"/>
    <property type="evidence" value="ECO:0007669"/>
    <property type="project" value="TreeGrafter"/>
</dbReference>
<dbReference type="GO" id="GO:0030272">
    <property type="term" value="F:5-formyltetrahydrofolate cyclo-ligase activity"/>
    <property type="evidence" value="ECO:0007669"/>
    <property type="project" value="UniProtKB-EC"/>
</dbReference>
<gene>
    <name evidence="7" type="ORF">B4915_05710</name>
</gene>
<keyword evidence="3 4" id="KW-0067">ATP-binding</keyword>
<evidence type="ECO:0000256" key="1">
    <source>
        <dbReference type="ARBA" id="ARBA00010638"/>
    </source>
</evidence>
<reference evidence="7 8" key="1">
    <citation type="journal article" date="2017" name="New Microbes New Infect">
        <title>Genome sequence of 'Leucobacter massiliensis' sp. nov. isolated from human pharynx after travel to the 2014 Hajj.</title>
        <authorList>
            <person name="Leangapichart T."/>
            <person name="Gautret P."/>
            <person name="Nguyen T.T."/>
            <person name="Armstrong N."/>
            <person name="Rolain J.M."/>
        </authorList>
    </citation>
    <scope>NUCLEOTIDE SEQUENCE [LARGE SCALE GENOMIC DNA]</scope>
    <source>
        <strain evidence="7 8">122RC15</strain>
    </source>
</reference>
<dbReference type="PIRSF" id="PIRSF006806">
    <property type="entry name" value="FTHF_cligase"/>
    <property type="match status" value="1"/>
</dbReference>
<comment type="cofactor">
    <cofactor evidence="5">
        <name>Mg(2+)</name>
        <dbReference type="ChEBI" id="CHEBI:18420"/>
    </cofactor>
</comment>